<dbReference type="OrthoDB" id="9816067at2"/>
<dbReference type="InterPro" id="IPR046953">
    <property type="entry name" value="Spore_GerAC-like_C"/>
</dbReference>
<comment type="similarity">
    <text evidence="2">Belongs to the GerABKC lipoprotein family.</text>
</comment>
<accession>A0A163YUE2</accession>
<keyword evidence="7" id="KW-0449">Lipoprotein</keyword>
<evidence type="ECO:0000256" key="7">
    <source>
        <dbReference type="ARBA" id="ARBA00023288"/>
    </source>
</evidence>
<keyword evidence="3" id="KW-0309">Germination</keyword>
<dbReference type="Gene3D" id="6.20.190.10">
    <property type="entry name" value="Nutrient germinant receptor protein C, domain 1"/>
    <property type="match status" value="1"/>
</dbReference>
<dbReference type="RefSeq" id="WP_063180067.1">
    <property type="nucleotide sequence ID" value="NZ_LQRA01000048.1"/>
</dbReference>
<evidence type="ECO:0000256" key="4">
    <source>
        <dbReference type="ARBA" id="ARBA00022729"/>
    </source>
</evidence>
<dbReference type="STRING" id="1007103.GCA_000213315_06099"/>
<dbReference type="InterPro" id="IPR038501">
    <property type="entry name" value="Spore_GerAC_C_sf"/>
</dbReference>
<dbReference type="Pfam" id="PF25198">
    <property type="entry name" value="Spore_GerAC_N"/>
    <property type="match status" value="1"/>
</dbReference>
<evidence type="ECO:0000256" key="8">
    <source>
        <dbReference type="SAM" id="MobiDB-lite"/>
    </source>
</evidence>
<reference evidence="12" key="1">
    <citation type="submission" date="2016-01" db="EMBL/GenBank/DDBJ databases">
        <title>Draft genome of Chromobacterium sp. F49.</title>
        <authorList>
            <person name="Hong K.W."/>
        </authorList>
    </citation>
    <scope>NUCLEOTIDE SEQUENCE [LARGE SCALE GENOMIC DNA]</scope>
    <source>
        <strain evidence="12">M63</strain>
    </source>
</reference>
<comment type="caution">
    <text evidence="11">The sequence shown here is derived from an EMBL/GenBank/DDBJ whole genome shotgun (WGS) entry which is preliminary data.</text>
</comment>
<evidence type="ECO:0000313" key="12">
    <source>
        <dbReference type="Proteomes" id="UP000076563"/>
    </source>
</evidence>
<feature type="domain" description="Spore germination GerAC-like C-terminal" evidence="9">
    <location>
        <begin position="228"/>
        <end position="392"/>
    </location>
</feature>
<dbReference type="GO" id="GO:0016020">
    <property type="term" value="C:membrane"/>
    <property type="evidence" value="ECO:0007669"/>
    <property type="project" value="UniProtKB-SubCell"/>
</dbReference>
<evidence type="ECO:0000256" key="2">
    <source>
        <dbReference type="ARBA" id="ARBA00007886"/>
    </source>
</evidence>
<evidence type="ECO:0000259" key="10">
    <source>
        <dbReference type="Pfam" id="PF25198"/>
    </source>
</evidence>
<dbReference type="eggNOG" id="ENOG502Z9N7">
    <property type="taxonomic scope" value="Bacteria"/>
</dbReference>
<dbReference type="AlphaFoldDB" id="A0A163YUE2"/>
<organism evidence="11 12">
    <name type="scientific">Paenibacillus elgii</name>
    <dbReference type="NCBI Taxonomy" id="189691"/>
    <lineage>
        <taxon>Bacteria</taxon>
        <taxon>Bacillati</taxon>
        <taxon>Bacillota</taxon>
        <taxon>Bacilli</taxon>
        <taxon>Bacillales</taxon>
        <taxon>Paenibacillaceae</taxon>
        <taxon>Paenibacillus</taxon>
    </lineage>
</organism>
<dbReference type="NCBIfam" id="TIGR02887">
    <property type="entry name" value="spore_ger_x_C"/>
    <property type="match status" value="1"/>
</dbReference>
<keyword evidence="4" id="KW-0732">Signal</keyword>
<feature type="compositionally biased region" description="Gly residues" evidence="8">
    <location>
        <begin position="66"/>
        <end position="80"/>
    </location>
</feature>
<evidence type="ECO:0000256" key="5">
    <source>
        <dbReference type="ARBA" id="ARBA00023136"/>
    </source>
</evidence>
<gene>
    <name evidence="11" type="ORF">AV654_12630</name>
</gene>
<keyword evidence="12" id="KW-1185">Reference proteome</keyword>
<evidence type="ECO:0000259" key="9">
    <source>
        <dbReference type="Pfam" id="PF05504"/>
    </source>
</evidence>
<evidence type="ECO:0000256" key="6">
    <source>
        <dbReference type="ARBA" id="ARBA00023139"/>
    </source>
</evidence>
<dbReference type="EMBL" id="LQRA01000048">
    <property type="protein sequence ID" value="KZE80347.1"/>
    <property type="molecule type" value="Genomic_DNA"/>
</dbReference>
<feature type="domain" description="Spore germination protein N-terminal" evidence="10">
    <location>
        <begin position="30"/>
        <end position="209"/>
    </location>
</feature>
<dbReference type="GO" id="GO:0009847">
    <property type="term" value="P:spore germination"/>
    <property type="evidence" value="ECO:0007669"/>
    <property type="project" value="InterPro"/>
</dbReference>
<dbReference type="InterPro" id="IPR057336">
    <property type="entry name" value="GerAC_N"/>
</dbReference>
<keyword evidence="5" id="KW-0472">Membrane</keyword>
<keyword evidence="6" id="KW-0564">Palmitate</keyword>
<dbReference type="Pfam" id="PF05504">
    <property type="entry name" value="Spore_GerAC"/>
    <property type="match status" value="1"/>
</dbReference>
<dbReference type="InterPro" id="IPR008844">
    <property type="entry name" value="Spore_GerAC-like"/>
</dbReference>
<proteinExistence type="inferred from homology"/>
<feature type="region of interest" description="Disordered" evidence="8">
    <location>
        <begin position="66"/>
        <end position="85"/>
    </location>
</feature>
<name>A0A163YUE2_9BACL</name>
<dbReference type="PANTHER" id="PTHR35789">
    <property type="entry name" value="SPORE GERMINATION PROTEIN B3"/>
    <property type="match status" value="1"/>
</dbReference>
<evidence type="ECO:0000256" key="3">
    <source>
        <dbReference type="ARBA" id="ARBA00022544"/>
    </source>
</evidence>
<dbReference type="Gene3D" id="3.30.300.210">
    <property type="entry name" value="Nutrient germinant receptor protein C, domain 3"/>
    <property type="match status" value="1"/>
</dbReference>
<dbReference type="Proteomes" id="UP000076563">
    <property type="component" value="Unassembled WGS sequence"/>
</dbReference>
<dbReference type="PANTHER" id="PTHR35789:SF1">
    <property type="entry name" value="SPORE GERMINATION PROTEIN B3"/>
    <property type="match status" value="1"/>
</dbReference>
<evidence type="ECO:0000313" key="11">
    <source>
        <dbReference type="EMBL" id="KZE80347.1"/>
    </source>
</evidence>
<sequence>MVPGAGWKGLRLAMTASAALLLLLLPGCWDRKEVNDLAIIMAAGLDKAEGGLVKLSVQLFVPRVSGGGGQDSGGSGGGGKTSTSGQTILRSATGYTLADAMTKLQEKLSRRIFWGHGEVFVFGEALARDGIRENIDFIMRDPGPRERAEMFICKGRAQDILTLMPPLERSSAESLREMAKSQTGLKVTVKDFAEMLVSDAGAAALPWIETLPAQPGSDPKRTDAYINGSVILKKDRMVGFIDDRVTRGLLWLRDEVEAATVTLAPKEGKGLISFKILDSRTKLLPLIEGDRWSVTVRIQTEDDVIQNTTNINLVDTKVTESLEKQLSAEIEKRIREALVHPQKELHADIFNFAEAFHRRYPQLWKKEKQRWEERFPQVEVRIESRARIVRTGMATVQASRPKNEVKPK</sequence>
<comment type="subcellular location">
    <subcellularLocation>
        <location evidence="1">Membrane</location>
        <topology evidence="1">Lipid-anchor</topology>
    </subcellularLocation>
</comment>
<protein>
    <submittedName>
        <fullName evidence="11">Spore gernimation protein GerC</fullName>
    </submittedName>
</protein>
<evidence type="ECO:0000256" key="1">
    <source>
        <dbReference type="ARBA" id="ARBA00004635"/>
    </source>
</evidence>